<evidence type="ECO:0000313" key="4">
    <source>
        <dbReference type="EMBL" id="GEC97148.1"/>
    </source>
</evidence>
<dbReference type="EMBL" id="BJNV01000068">
    <property type="protein sequence ID" value="GEC97148.1"/>
    <property type="molecule type" value="Genomic_DNA"/>
</dbReference>
<dbReference type="SUPFAM" id="SSF53822">
    <property type="entry name" value="Periplasmic binding protein-like I"/>
    <property type="match status" value="1"/>
</dbReference>
<dbReference type="AlphaFoldDB" id="A0A4Y4CW69"/>
<organism evidence="4 5">
    <name type="scientific">Zoogloea ramigera</name>
    <dbReference type="NCBI Taxonomy" id="350"/>
    <lineage>
        <taxon>Bacteria</taxon>
        <taxon>Pseudomonadati</taxon>
        <taxon>Pseudomonadota</taxon>
        <taxon>Betaproteobacteria</taxon>
        <taxon>Rhodocyclales</taxon>
        <taxon>Zoogloeaceae</taxon>
        <taxon>Zoogloea</taxon>
    </lineage>
</organism>
<evidence type="ECO:0000313" key="5">
    <source>
        <dbReference type="Proteomes" id="UP000318422"/>
    </source>
</evidence>
<name>A0A4Y4CW69_ZOORA</name>
<evidence type="ECO:0000256" key="1">
    <source>
        <dbReference type="ARBA" id="ARBA00010062"/>
    </source>
</evidence>
<protein>
    <submittedName>
        <fullName evidence="4">ABC transporter substrate-binding protein</fullName>
    </submittedName>
</protein>
<dbReference type="Gene3D" id="3.40.50.2300">
    <property type="match status" value="2"/>
</dbReference>
<comment type="caution">
    <text evidence="4">The sequence shown here is derived from an EMBL/GenBank/DDBJ whole genome shotgun (WGS) entry which is preliminary data.</text>
</comment>
<dbReference type="PANTHER" id="PTHR30483:SF6">
    <property type="entry name" value="PERIPLASMIC BINDING PROTEIN OF ABC TRANSPORTER FOR NATURAL AMINO ACIDS"/>
    <property type="match status" value="1"/>
</dbReference>
<keyword evidence="2" id="KW-0732">Signal</keyword>
<dbReference type="InterPro" id="IPR028081">
    <property type="entry name" value="Leu-bd"/>
</dbReference>
<sequence length="363" mass="39798">MRRRLLVVIAALWLAACGPAEPLRIGFIAELTGRSADLGEGGRNAMLLVVDEFRGRGQLGQRPVEVIVRDIGVDAETARRSAEELVAAGVEVIVGPMNSGSIDLIQPVVEAAGVLLISPTASAVKFHGKDDNLFRINATTRDNGRHYAEHYYARGIRRIAVAVNQNNRAFSESWLQEFRRAYEAVGGTVLIAPFFDSNAPSYEPVVHQLLAERPDGVLFIGNAVDSARLAQQVHKLRPGTPMIVAEWAGTSQLIELGGKAVEGLMLVQNYNQEDDSPRFRAFQDAYRKRFGKAPVYSSVLTYDAGIAVLTALARRDAGMRLKDALLRFGPYEGLQQKVGFDANGDAQRVAHFMMVKDGHFVRE</sequence>
<evidence type="ECO:0000259" key="3">
    <source>
        <dbReference type="Pfam" id="PF13458"/>
    </source>
</evidence>
<dbReference type="InterPro" id="IPR051010">
    <property type="entry name" value="BCAA_transport"/>
</dbReference>
<dbReference type="Pfam" id="PF13458">
    <property type="entry name" value="Peripla_BP_6"/>
    <property type="match status" value="1"/>
</dbReference>
<evidence type="ECO:0000256" key="2">
    <source>
        <dbReference type="ARBA" id="ARBA00022729"/>
    </source>
</evidence>
<dbReference type="PANTHER" id="PTHR30483">
    <property type="entry name" value="LEUCINE-SPECIFIC-BINDING PROTEIN"/>
    <property type="match status" value="1"/>
</dbReference>
<reference evidence="4 5" key="1">
    <citation type="submission" date="2019-06" db="EMBL/GenBank/DDBJ databases">
        <title>Whole genome shotgun sequence of Zoogloea ramigera NBRC 15342.</title>
        <authorList>
            <person name="Hosoyama A."/>
            <person name="Uohara A."/>
            <person name="Ohji S."/>
            <person name="Ichikawa N."/>
        </authorList>
    </citation>
    <scope>NUCLEOTIDE SEQUENCE [LARGE SCALE GENOMIC DNA]</scope>
    <source>
        <strain evidence="4 5">NBRC 15342</strain>
    </source>
</reference>
<proteinExistence type="inferred from homology"/>
<accession>A0A4Y4CW69</accession>
<dbReference type="PROSITE" id="PS51257">
    <property type="entry name" value="PROKAR_LIPOPROTEIN"/>
    <property type="match status" value="1"/>
</dbReference>
<gene>
    <name evidence="4" type="ORF">ZRA01_32210</name>
</gene>
<dbReference type="Proteomes" id="UP000318422">
    <property type="component" value="Unassembled WGS sequence"/>
</dbReference>
<dbReference type="RefSeq" id="WP_141354189.1">
    <property type="nucleotide sequence ID" value="NZ_BJNV01000068.1"/>
</dbReference>
<dbReference type="InterPro" id="IPR028082">
    <property type="entry name" value="Peripla_BP_I"/>
</dbReference>
<comment type="similarity">
    <text evidence="1">Belongs to the leucine-binding protein family.</text>
</comment>
<keyword evidence="5" id="KW-1185">Reference proteome</keyword>
<feature type="domain" description="Leucine-binding protein" evidence="3">
    <location>
        <begin position="22"/>
        <end position="356"/>
    </location>
</feature>
<dbReference type="OrthoDB" id="9794826at2"/>